<organism evidence="1 2">
    <name type="scientific">Streptomyces pratisoli</name>
    <dbReference type="NCBI Taxonomy" id="3139917"/>
    <lineage>
        <taxon>Bacteria</taxon>
        <taxon>Bacillati</taxon>
        <taxon>Actinomycetota</taxon>
        <taxon>Actinomycetes</taxon>
        <taxon>Kitasatosporales</taxon>
        <taxon>Streptomycetaceae</taxon>
        <taxon>Streptomyces</taxon>
    </lineage>
</organism>
<dbReference type="Proteomes" id="UP001375539">
    <property type="component" value="Unassembled WGS sequence"/>
</dbReference>
<proteinExistence type="predicted"/>
<dbReference type="EMBL" id="JBBKAI010000004">
    <property type="protein sequence ID" value="MEJ8662309.1"/>
    <property type="molecule type" value="Genomic_DNA"/>
</dbReference>
<protein>
    <submittedName>
        <fullName evidence="1">Uncharacterized protein</fullName>
    </submittedName>
</protein>
<name>A0ACC6QVK7_9ACTN</name>
<comment type="caution">
    <text evidence="1">The sequence shown here is derived from an EMBL/GenBank/DDBJ whole genome shotgun (WGS) entry which is preliminary data.</text>
</comment>
<accession>A0ACC6QVK7</accession>
<sequence>MIDTLAVLADAGQNALLAAPDPSKGGTNPPGWDKLMTVLHWVFLVVTALCVGGVLMVAGRMAISYRRGDGAEHAGGLGVVMFACVLVGSASALVTVLT</sequence>
<reference evidence="1" key="1">
    <citation type="submission" date="2024-03" db="EMBL/GenBank/DDBJ databases">
        <title>Novel Streptomyces species of biotechnological and ecological value are a feature of Machair soil.</title>
        <authorList>
            <person name="Prole J.R."/>
            <person name="Goodfellow M."/>
            <person name="Allenby N."/>
            <person name="Ward A.C."/>
        </authorList>
    </citation>
    <scope>NUCLEOTIDE SEQUENCE</scope>
    <source>
        <strain evidence="1">MS1.AVA.4</strain>
    </source>
</reference>
<gene>
    <name evidence="1" type="ORF">WKI58_38625</name>
</gene>
<evidence type="ECO:0000313" key="2">
    <source>
        <dbReference type="Proteomes" id="UP001375539"/>
    </source>
</evidence>
<evidence type="ECO:0000313" key="1">
    <source>
        <dbReference type="EMBL" id="MEJ8662309.1"/>
    </source>
</evidence>
<keyword evidence="2" id="KW-1185">Reference proteome</keyword>